<dbReference type="Proteomes" id="UP000006408">
    <property type="component" value="Unassembled WGS sequence"/>
</dbReference>
<dbReference type="HOGENOM" id="CLU_2970152_0_0_11"/>
<organism evidence="1 2">
    <name type="scientific">Bifidobacterium angulatum DSM 20098 = JCM 7096</name>
    <dbReference type="NCBI Taxonomy" id="518635"/>
    <lineage>
        <taxon>Bacteria</taxon>
        <taxon>Bacillati</taxon>
        <taxon>Actinomycetota</taxon>
        <taxon>Actinomycetes</taxon>
        <taxon>Bifidobacteriales</taxon>
        <taxon>Bifidobacteriaceae</taxon>
        <taxon>Bifidobacterium</taxon>
    </lineage>
</organism>
<accession>C4FE45</accession>
<dbReference type="EMBL" id="ABYS02000004">
    <property type="protein sequence ID" value="EEP21225.1"/>
    <property type="molecule type" value="Genomic_DNA"/>
</dbReference>
<protein>
    <submittedName>
        <fullName evidence="1">Uncharacterized protein</fullName>
    </submittedName>
</protein>
<name>C4FE45_9BIFI</name>
<gene>
    <name evidence="1" type="ORF">BIFANG_02584</name>
</gene>
<proteinExistence type="predicted"/>
<reference evidence="1" key="1">
    <citation type="submission" date="2009-04" db="EMBL/GenBank/DDBJ databases">
        <authorList>
            <person name="Weinstock G."/>
            <person name="Sodergren E."/>
            <person name="Clifton S."/>
            <person name="Fulton L."/>
            <person name="Fulton B."/>
            <person name="Courtney L."/>
            <person name="Fronick C."/>
            <person name="Harrison M."/>
            <person name="Strong C."/>
            <person name="Farmer C."/>
            <person name="Delahaunty K."/>
            <person name="Markovic C."/>
            <person name="Hall O."/>
            <person name="Minx P."/>
            <person name="Tomlinson C."/>
            <person name="Mitreva M."/>
            <person name="Nelson J."/>
            <person name="Hou S."/>
            <person name="Wollam A."/>
            <person name="Pepin K.H."/>
            <person name="Johnson M."/>
            <person name="Bhonagiri V."/>
            <person name="Nash W.E."/>
            <person name="Warren W."/>
            <person name="Chinwalla A."/>
            <person name="Mardis E.R."/>
            <person name="Wilson R.K."/>
        </authorList>
    </citation>
    <scope>NUCLEOTIDE SEQUENCE [LARGE SCALE GENOMIC DNA]</scope>
    <source>
        <strain evidence="1">DSM 20098</strain>
    </source>
</reference>
<dbReference type="AlphaFoldDB" id="C4FE45"/>
<comment type="caution">
    <text evidence="1">The sequence shown here is derived from an EMBL/GenBank/DDBJ whole genome shotgun (WGS) entry which is preliminary data.</text>
</comment>
<sequence length="58" mass="5969">MVMMIATAVAAAAMVVMRLRVNGVPVAFAVAFARECGRSGLIMVAFAVVQVVADSSLV</sequence>
<keyword evidence="2" id="KW-1185">Reference proteome</keyword>
<evidence type="ECO:0000313" key="1">
    <source>
        <dbReference type="EMBL" id="EEP21225.1"/>
    </source>
</evidence>
<evidence type="ECO:0000313" key="2">
    <source>
        <dbReference type="Proteomes" id="UP000006408"/>
    </source>
</evidence>